<dbReference type="SUPFAM" id="SSF51206">
    <property type="entry name" value="cAMP-binding domain-like"/>
    <property type="match status" value="1"/>
</dbReference>
<dbReference type="PROSITE" id="PS50042">
    <property type="entry name" value="CNMP_BINDING_3"/>
    <property type="match status" value="1"/>
</dbReference>
<keyword evidence="6" id="KW-1185">Reference proteome</keyword>
<dbReference type="AlphaFoldDB" id="A0A7W6EUZ0"/>
<dbReference type="GO" id="GO:0003677">
    <property type="term" value="F:DNA binding"/>
    <property type="evidence" value="ECO:0007669"/>
    <property type="project" value="UniProtKB-KW"/>
</dbReference>
<dbReference type="RefSeq" id="WP_183611845.1">
    <property type="nucleotide sequence ID" value="NZ_JACICY010000001.1"/>
</dbReference>
<proteinExistence type="predicted"/>
<dbReference type="CDD" id="cd00038">
    <property type="entry name" value="CAP_ED"/>
    <property type="match status" value="1"/>
</dbReference>
<accession>A0A7W6EUZ0</accession>
<dbReference type="EMBL" id="JACICY010000001">
    <property type="protein sequence ID" value="MBB3859636.1"/>
    <property type="molecule type" value="Genomic_DNA"/>
</dbReference>
<dbReference type="Gene3D" id="2.60.120.10">
    <property type="entry name" value="Jelly Rolls"/>
    <property type="match status" value="1"/>
</dbReference>
<organism evidence="5 6">
    <name type="scientific">Novosphingobium hassiacum</name>
    <dbReference type="NCBI Taxonomy" id="173676"/>
    <lineage>
        <taxon>Bacteria</taxon>
        <taxon>Pseudomonadati</taxon>
        <taxon>Pseudomonadota</taxon>
        <taxon>Alphaproteobacteria</taxon>
        <taxon>Sphingomonadales</taxon>
        <taxon>Sphingomonadaceae</taxon>
        <taxon>Novosphingobium</taxon>
    </lineage>
</organism>
<dbReference type="PANTHER" id="PTHR24567">
    <property type="entry name" value="CRP FAMILY TRANSCRIPTIONAL REGULATORY PROTEIN"/>
    <property type="match status" value="1"/>
</dbReference>
<dbReference type="InterPro" id="IPR036390">
    <property type="entry name" value="WH_DNA-bd_sf"/>
</dbReference>
<dbReference type="InterPro" id="IPR018490">
    <property type="entry name" value="cNMP-bd_dom_sf"/>
</dbReference>
<reference evidence="5 6" key="1">
    <citation type="submission" date="2020-08" db="EMBL/GenBank/DDBJ databases">
        <title>Genomic Encyclopedia of Type Strains, Phase IV (KMG-IV): sequencing the most valuable type-strain genomes for metagenomic binning, comparative biology and taxonomic classification.</title>
        <authorList>
            <person name="Goeker M."/>
        </authorList>
    </citation>
    <scope>NUCLEOTIDE SEQUENCE [LARGE SCALE GENOMIC DNA]</scope>
    <source>
        <strain evidence="5 6">DSM 14552</strain>
    </source>
</reference>
<gene>
    <name evidence="5" type="ORF">GGQ88_000876</name>
</gene>
<keyword evidence="1" id="KW-0805">Transcription regulation</keyword>
<evidence type="ECO:0000256" key="2">
    <source>
        <dbReference type="ARBA" id="ARBA00023125"/>
    </source>
</evidence>
<evidence type="ECO:0000256" key="3">
    <source>
        <dbReference type="ARBA" id="ARBA00023163"/>
    </source>
</evidence>
<dbReference type="SUPFAM" id="SSF46785">
    <property type="entry name" value="Winged helix' DNA-binding domain"/>
    <property type="match status" value="1"/>
</dbReference>
<evidence type="ECO:0000313" key="6">
    <source>
        <dbReference type="Proteomes" id="UP000562395"/>
    </source>
</evidence>
<dbReference type="InterPro" id="IPR050397">
    <property type="entry name" value="Env_Response_Regulators"/>
</dbReference>
<dbReference type="Pfam" id="PF13545">
    <property type="entry name" value="HTH_Crp_2"/>
    <property type="match status" value="1"/>
</dbReference>
<dbReference type="Pfam" id="PF00027">
    <property type="entry name" value="cNMP_binding"/>
    <property type="match status" value="1"/>
</dbReference>
<protein>
    <submittedName>
        <fullName evidence="5">CRP-like cAMP-binding protein</fullName>
    </submittedName>
</protein>
<dbReference type="Proteomes" id="UP000562395">
    <property type="component" value="Unassembled WGS sequence"/>
</dbReference>
<keyword evidence="2" id="KW-0238">DNA-binding</keyword>
<keyword evidence="3" id="KW-0804">Transcription</keyword>
<name>A0A7W6EUZ0_9SPHN</name>
<dbReference type="PANTHER" id="PTHR24567:SF68">
    <property type="entry name" value="DNA-BINDING TRANSCRIPTIONAL DUAL REGULATOR CRP"/>
    <property type="match status" value="1"/>
</dbReference>
<evidence type="ECO:0000256" key="1">
    <source>
        <dbReference type="ARBA" id="ARBA00023015"/>
    </source>
</evidence>
<comment type="caution">
    <text evidence="5">The sequence shown here is derived from an EMBL/GenBank/DDBJ whole genome shotgun (WGS) entry which is preliminary data.</text>
</comment>
<dbReference type="InterPro" id="IPR036388">
    <property type="entry name" value="WH-like_DNA-bd_sf"/>
</dbReference>
<sequence length="226" mass="24580">MPGATVLKSNLTVPKDVRQILADNGRAVRVRKGQVLLAVGLPATDVYLVVEGCVSVSLVSAQGRETVLRSIGPGELFGELAAIDGEPRSADVAASENSSLLVIPGRVFVSLIEREPRLALWLARYLAQQVRYLTNRIYELSTMAVGTRLQAELTRLAVPDGNGGATIARIPTQAELAARIGTNRETVTREFSLLVRERLVIREGRRIVIPSLSKLAERVSRYSHFG</sequence>
<evidence type="ECO:0000259" key="4">
    <source>
        <dbReference type="PROSITE" id="PS50042"/>
    </source>
</evidence>
<dbReference type="InterPro" id="IPR000595">
    <property type="entry name" value="cNMP-bd_dom"/>
</dbReference>
<evidence type="ECO:0000313" key="5">
    <source>
        <dbReference type="EMBL" id="MBB3859636.1"/>
    </source>
</evidence>
<dbReference type="SMART" id="SM00419">
    <property type="entry name" value="HTH_CRP"/>
    <property type="match status" value="1"/>
</dbReference>
<dbReference type="InterPro" id="IPR012318">
    <property type="entry name" value="HTH_CRP"/>
</dbReference>
<feature type="domain" description="Cyclic nucleotide-binding" evidence="4">
    <location>
        <begin position="21"/>
        <end position="112"/>
    </location>
</feature>
<dbReference type="GO" id="GO:0003700">
    <property type="term" value="F:DNA-binding transcription factor activity"/>
    <property type="evidence" value="ECO:0007669"/>
    <property type="project" value="TreeGrafter"/>
</dbReference>
<dbReference type="Gene3D" id="1.10.10.10">
    <property type="entry name" value="Winged helix-like DNA-binding domain superfamily/Winged helix DNA-binding domain"/>
    <property type="match status" value="1"/>
</dbReference>
<dbReference type="SMART" id="SM00100">
    <property type="entry name" value="cNMP"/>
    <property type="match status" value="1"/>
</dbReference>
<dbReference type="InterPro" id="IPR014710">
    <property type="entry name" value="RmlC-like_jellyroll"/>
</dbReference>
<dbReference type="GO" id="GO:0005829">
    <property type="term" value="C:cytosol"/>
    <property type="evidence" value="ECO:0007669"/>
    <property type="project" value="TreeGrafter"/>
</dbReference>